<reference evidence="3 4" key="1">
    <citation type="submission" date="2017-10" db="EMBL/GenBank/DDBJ databases">
        <title>Sedimentibacterium mangrovi gen. nov., sp. nov., a novel member of family Phyllobacteriacea isolated from mangrove sediment.</title>
        <authorList>
            <person name="Liao H."/>
            <person name="Tian Y."/>
        </authorList>
    </citation>
    <scope>NUCLEOTIDE SEQUENCE [LARGE SCALE GENOMIC DNA]</scope>
    <source>
        <strain evidence="3 4">X9-2-2</strain>
    </source>
</reference>
<organism evidence="3 4">
    <name type="scientific">Zhengella mangrovi</name>
    <dbReference type="NCBI Taxonomy" id="1982044"/>
    <lineage>
        <taxon>Bacteria</taxon>
        <taxon>Pseudomonadati</taxon>
        <taxon>Pseudomonadota</taxon>
        <taxon>Alphaproteobacteria</taxon>
        <taxon>Hyphomicrobiales</taxon>
        <taxon>Notoacmeibacteraceae</taxon>
        <taxon>Zhengella</taxon>
    </lineage>
</organism>
<dbReference type="OrthoDB" id="8223801at2"/>
<feature type="transmembrane region" description="Helical" evidence="1">
    <location>
        <begin position="90"/>
        <end position="110"/>
    </location>
</feature>
<dbReference type="EMBL" id="PDVP01000014">
    <property type="protein sequence ID" value="PHP65593.1"/>
    <property type="molecule type" value="Genomic_DNA"/>
</dbReference>
<feature type="transmembrane region" description="Helical" evidence="1">
    <location>
        <begin position="173"/>
        <end position="192"/>
    </location>
</feature>
<feature type="transmembrane region" description="Helical" evidence="1">
    <location>
        <begin position="117"/>
        <end position="137"/>
    </location>
</feature>
<feature type="transmembrane region" description="Helical" evidence="1">
    <location>
        <begin position="20"/>
        <end position="48"/>
    </location>
</feature>
<dbReference type="RefSeq" id="WP_099307865.1">
    <property type="nucleotide sequence ID" value="NZ_PDVP01000014.1"/>
</dbReference>
<name>A0A2G1QJ90_9HYPH</name>
<comment type="caution">
    <text evidence="3">The sequence shown here is derived from an EMBL/GenBank/DDBJ whole genome shotgun (WGS) entry which is preliminary data.</text>
</comment>
<gene>
    <name evidence="3" type="ORF">CSC94_18545</name>
</gene>
<feature type="transmembrane region" description="Helical" evidence="1">
    <location>
        <begin position="60"/>
        <end position="78"/>
    </location>
</feature>
<dbReference type="InterPro" id="IPR000045">
    <property type="entry name" value="Prepilin_IV_endopep_pep"/>
</dbReference>
<dbReference type="Pfam" id="PF01478">
    <property type="entry name" value="Peptidase_A24"/>
    <property type="match status" value="1"/>
</dbReference>
<dbReference type="GO" id="GO:0004190">
    <property type="term" value="F:aspartic-type endopeptidase activity"/>
    <property type="evidence" value="ECO:0007669"/>
    <property type="project" value="InterPro"/>
</dbReference>
<feature type="transmembrane region" description="Helical" evidence="1">
    <location>
        <begin position="143"/>
        <end position="161"/>
    </location>
</feature>
<keyword evidence="1" id="KW-0812">Transmembrane</keyword>
<keyword evidence="4" id="KW-1185">Reference proteome</keyword>
<evidence type="ECO:0000313" key="3">
    <source>
        <dbReference type="EMBL" id="PHP65593.1"/>
    </source>
</evidence>
<dbReference type="GO" id="GO:0016020">
    <property type="term" value="C:membrane"/>
    <property type="evidence" value="ECO:0007669"/>
    <property type="project" value="InterPro"/>
</dbReference>
<sequence length="193" mass="20200">MAGNASTSWPGPAAWLSAAAGFAISLLVLPLLPALAHGLMLPVALAVARSDFRRYRIDHAALAWMVGLGFGFAAAVALTGDGSATARSVAMHLALAAGRGALLFALFWAVNRVYRAWRGITGIAPGDLVLFAAAGVWLPLDAFPVFLLVASIGALTATILRNRRRGRALLARTYVPFGGFLSVSLWLTVLAAY</sequence>
<dbReference type="Proteomes" id="UP000221168">
    <property type="component" value="Unassembled WGS sequence"/>
</dbReference>
<evidence type="ECO:0000259" key="2">
    <source>
        <dbReference type="Pfam" id="PF01478"/>
    </source>
</evidence>
<evidence type="ECO:0000313" key="4">
    <source>
        <dbReference type="Proteomes" id="UP000221168"/>
    </source>
</evidence>
<dbReference type="AlphaFoldDB" id="A0A2G1QJ90"/>
<protein>
    <recommendedName>
        <fullName evidence="2">Prepilin type IV endopeptidase peptidase domain-containing protein</fullName>
    </recommendedName>
</protein>
<feature type="domain" description="Prepilin type IV endopeptidase peptidase" evidence="2">
    <location>
        <begin position="40"/>
        <end position="156"/>
    </location>
</feature>
<proteinExistence type="predicted"/>
<keyword evidence="1" id="KW-0472">Membrane</keyword>
<keyword evidence="1" id="KW-1133">Transmembrane helix</keyword>
<evidence type="ECO:0000256" key="1">
    <source>
        <dbReference type="SAM" id="Phobius"/>
    </source>
</evidence>
<accession>A0A2G1QJ90</accession>